<reference evidence="1 2" key="1">
    <citation type="submission" date="2007-10" db="EMBL/GenBank/DDBJ databases">
        <authorList>
            <person name="Wagner-Dobler I."/>
            <person name="Ferriera S."/>
            <person name="Johnson J."/>
            <person name="Kravitz S."/>
            <person name="Beeson K."/>
            <person name="Sutton G."/>
            <person name="Rogers Y.-H."/>
            <person name="Friedman R."/>
            <person name="Frazier M."/>
            <person name="Venter J.C."/>
        </authorList>
    </citation>
    <scope>NUCLEOTIDE SEQUENCE [LARGE SCALE GENOMIC DNA]</scope>
    <source>
        <strain evidence="1 2">DFL-43</strain>
    </source>
</reference>
<organism evidence="1 2">
    <name type="scientific">Hoeflea phototrophica (strain DSM 17068 / NCIMB 14078 / DFL-43)</name>
    <dbReference type="NCBI Taxonomy" id="411684"/>
    <lineage>
        <taxon>Bacteria</taxon>
        <taxon>Pseudomonadati</taxon>
        <taxon>Pseudomonadota</taxon>
        <taxon>Alphaproteobacteria</taxon>
        <taxon>Hyphomicrobiales</taxon>
        <taxon>Rhizobiaceae</taxon>
        <taxon>Hoeflea</taxon>
    </lineage>
</organism>
<accession>A9D6G3</accession>
<comment type="caution">
    <text evidence="1">The sequence shown here is derived from an EMBL/GenBank/DDBJ whole genome shotgun (WGS) entry which is preliminary data.</text>
</comment>
<gene>
    <name evidence="1" type="ORF">HPDFL43_09672</name>
</gene>
<reference evidence="1 2" key="2">
    <citation type="submission" date="2012-06" db="EMBL/GenBank/DDBJ databases">
        <authorList>
            <person name="Fiebig A."/>
        </authorList>
    </citation>
    <scope>NUCLEOTIDE SEQUENCE [LARGE SCALE GENOMIC DNA]</scope>
    <source>
        <strain evidence="1 2">DFL-43</strain>
    </source>
</reference>
<name>A9D6G3_HOEPD</name>
<evidence type="ECO:0000313" key="2">
    <source>
        <dbReference type="Proteomes" id="UP000004291"/>
    </source>
</evidence>
<dbReference type="Proteomes" id="UP000004291">
    <property type="component" value="Chromosome"/>
</dbReference>
<protein>
    <submittedName>
        <fullName evidence="1">Uncharacterized protein</fullName>
    </submittedName>
</protein>
<keyword evidence="2" id="KW-1185">Reference proteome</keyword>
<dbReference type="EMBL" id="ABIA03000002">
    <property type="protein sequence ID" value="EDQ33495.1"/>
    <property type="molecule type" value="Genomic_DNA"/>
</dbReference>
<proteinExistence type="predicted"/>
<evidence type="ECO:0000313" key="1">
    <source>
        <dbReference type="EMBL" id="EDQ33495.1"/>
    </source>
</evidence>
<dbReference type="AlphaFoldDB" id="A9D6G3"/>
<dbReference type="STRING" id="411684.HPDFL43_09672"/>
<dbReference type="HOGENOM" id="CLU_3118604_0_0_5"/>
<sequence>MRPKVNVRCNMGAGLARWFEPAGFDLAGLDVVCEMVFRGGGFGGLQSESI</sequence>